<evidence type="ECO:0000313" key="8">
    <source>
        <dbReference type="Proteomes" id="UP000252519"/>
    </source>
</evidence>
<dbReference type="InterPro" id="IPR003020">
    <property type="entry name" value="HCO3_transpt_euk"/>
</dbReference>
<dbReference type="EMBL" id="JOJR01000205">
    <property type="protein sequence ID" value="RCN42211.1"/>
    <property type="molecule type" value="Genomic_DNA"/>
</dbReference>
<keyword evidence="3 5" id="KW-1133">Transmembrane helix</keyword>
<organism evidence="7 8">
    <name type="scientific">Ancylostoma caninum</name>
    <name type="common">Dog hookworm</name>
    <dbReference type="NCBI Taxonomy" id="29170"/>
    <lineage>
        <taxon>Eukaryota</taxon>
        <taxon>Metazoa</taxon>
        <taxon>Ecdysozoa</taxon>
        <taxon>Nematoda</taxon>
        <taxon>Chromadorea</taxon>
        <taxon>Rhabditida</taxon>
        <taxon>Rhabditina</taxon>
        <taxon>Rhabditomorpha</taxon>
        <taxon>Strongyloidea</taxon>
        <taxon>Ancylostomatidae</taxon>
        <taxon>Ancylostomatinae</taxon>
        <taxon>Ancylostoma</taxon>
    </lineage>
</organism>
<name>A0A368GCX1_ANCCA</name>
<dbReference type="GO" id="GO:0006820">
    <property type="term" value="P:monoatomic anion transport"/>
    <property type="evidence" value="ECO:0007669"/>
    <property type="project" value="InterPro"/>
</dbReference>
<dbReference type="AlphaFoldDB" id="A0A368GCX1"/>
<dbReference type="PANTHER" id="PTHR11453">
    <property type="entry name" value="ANION EXCHANGE PROTEIN"/>
    <property type="match status" value="1"/>
</dbReference>
<sequence length="148" mass="16431">MPWYLSDFLDFFGGRLSQSLAATIFLFFANITSIITFGAVMERILHHQMAAMEAILSGGISGMIFALFSGQPLNILSATGPTLVFENILFEFCMYDRVCSFEEGILHSVLGNGWEFLPFRCWVGIWIAVFLVVLTATDMSALVGLISR</sequence>
<feature type="transmembrane region" description="Helical" evidence="5">
    <location>
        <begin position="20"/>
        <end position="41"/>
    </location>
</feature>
<evidence type="ECO:0000256" key="4">
    <source>
        <dbReference type="ARBA" id="ARBA00023136"/>
    </source>
</evidence>
<keyword evidence="2 5" id="KW-0812">Transmembrane</keyword>
<comment type="caution">
    <text evidence="7">The sequence shown here is derived from an EMBL/GenBank/DDBJ whole genome shotgun (WGS) entry which is preliminary data.</text>
</comment>
<dbReference type="GO" id="GO:0051453">
    <property type="term" value="P:regulation of intracellular pH"/>
    <property type="evidence" value="ECO:0007669"/>
    <property type="project" value="TreeGrafter"/>
</dbReference>
<evidence type="ECO:0000256" key="5">
    <source>
        <dbReference type="SAM" id="Phobius"/>
    </source>
</evidence>
<dbReference type="GO" id="GO:0005886">
    <property type="term" value="C:plasma membrane"/>
    <property type="evidence" value="ECO:0007669"/>
    <property type="project" value="TreeGrafter"/>
</dbReference>
<evidence type="ECO:0000256" key="3">
    <source>
        <dbReference type="ARBA" id="ARBA00022989"/>
    </source>
</evidence>
<dbReference type="GO" id="GO:0008510">
    <property type="term" value="F:sodium:bicarbonate symporter activity"/>
    <property type="evidence" value="ECO:0007669"/>
    <property type="project" value="TreeGrafter"/>
</dbReference>
<feature type="transmembrane region" description="Helical" evidence="5">
    <location>
        <begin position="123"/>
        <end position="146"/>
    </location>
</feature>
<dbReference type="GO" id="GO:0005452">
    <property type="term" value="F:solute:inorganic anion antiporter activity"/>
    <property type="evidence" value="ECO:0007669"/>
    <property type="project" value="InterPro"/>
</dbReference>
<feature type="transmembrane region" description="Helical" evidence="5">
    <location>
        <begin position="50"/>
        <end position="68"/>
    </location>
</feature>
<feature type="domain" description="Bicarbonate transporter-like transmembrane" evidence="6">
    <location>
        <begin position="1"/>
        <end position="148"/>
    </location>
</feature>
<keyword evidence="4 5" id="KW-0472">Membrane</keyword>
<proteinExistence type="predicted"/>
<evidence type="ECO:0000256" key="2">
    <source>
        <dbReference type="ARBA" id="ARBA00022692"/>
    </source>
</evidence>
<gene>
    <name evidence="7" type="ORF">ANCCAN_11806</name>
</gene>
<accession>A0A368GCX1</accession>
<evidence type="ECO:0000256" key="1">
    <source>
        <dbReference type="ARBA" id="ARBA00004141"/>
    </source>
</evidence>
<protein>
    <submittedName>
        <fullName evidence="7">HCO3-transporter family protein</fullName>
    </submittedName>
</protein>
<comment type="subcellular location">
    <subcellularLocation>
        <location evidence="1">Membrane</location>
        <topology evidence="1">Multi-pass membrane protein</topology>
    </subcellularLocation>
</comment>
<dbReference type="STRING" id="29170.A0A368GCX1"/>
<evidence type="ECO:0000259" key="6">
    <source>
        <dbReference type="Pfam" id="PF00955"/>
    </source>
</evidence>
<reference evidence="7 8" key="1">
    <citation type="submission" date="2014-10" db="EMBL/GenBank/DDBJ databases">
        <title>Draft genome of the hookworm Ancylostoma caninum.</title>
        <authorList>
            <person name="Mitreva M."/>
        </authorList>
    </citation>
    <scope>NUCLEOTIDE SEQUENCE [LARGE SCALE GENOMIC DNA]</scope>
    <source>
        <strain evidence="7 8">Baltimore</strain>
    </source>
</reference>
<evidence type="ECO:0000313" key="7">
    <source>
        <dbReference type="EMBL" id="RCN42211.1"/>
    </source>
</evidence>
<dbReference type="InterPro" id="IPR011531">
    <property type="entry name" value="HCO3_transpt-like_TM_dom"/>
</dbReference>
<dbReference type="PANTHER" id="PTHR11453:SF36">
    <property type="entry name" value="ANION EXCHANGE PROTEIN"/>
    <property type="match status" value="1"/>
</dbReference>
<dbReference type="OrthoDB" id="1735926at2759"/>
<dbReference type="Gene3D" id="1.10.287.570">
    <property type="entry name" value="Helical hairpin bin"/>
    <property type="match status" value="1"/>
</dbReference>
<dbReference type="Pfam" id="PF00955">
    <property type="entry name" value="HCO3_cotransp"/>
    <property type="match status" value="1"/>
</dbReference>
<dbReference type="Proteomes" id="UP000252519">
    <property type="component" value="Unassembled WGS sequence"/>
</dbReference>
<keyword evidence="8" id="KW-1185">Reference proteome</keyword>